<dbReference type="EC" id="2.7.7.65" evidence="1"/>
<dbReference type="GO" id="GO:0052621">
    <property type="term" value="F:diguanylate cyclase activity"/>
    <property type="evidence" value="ECO:0007669"/>
    <property type="project" value="UniProtKB-EC"/>
</dbReference>
<evidence type="ECO:0000313" key="5">
    <source>
        <dbReference type="EMBL" id="TWT75608.1"/>
    </source>
</evidence>
<dbReference type="InterPro" id="IPR000160">
    <property type="entry name" value="GGDEF_dom"/>
</dbReference>
<comment type="caution">
    <text evidence="5">The sequence shown here is derived from an EMBL/GenBank/DDBJ whole genome shotgun (WGS) entry which is preliminary data.</text>
</comment>
<feature type="transmembrane region" description="Helical" evidence="3">
    <location>
        <begin position="54"/>
        <end position="82"/>
    </location>
</feature>
<dbReference type="InterPro" id="IPR029787">
    <property type="entry name" value="Nucleotide_cyclase"/>
</dbReference>
<comment type="catalytic activity">
    <reaction evidence="2">
        <text>2 GTP = 3',3'-c-di-GMP + 2 diphosphate</text>
        <dbReference type="Rhea" id="RHEA:24898"/>
        <dbReference type="ChEBI" id="CHEBI:33019"/>
        <dbReference type="ChEBI" id="CHEBI:37565"/>
        <dbReference type="ChEBI" id="CHEBI:58805"/>
        <dbReference type="EC" id="2.7.7.65"/>
    </reaction>
</comment>
<evidence type="ECO:0000256" key="2">
    <source>
        <dbReference type="ARBA" id="ARBA00034247"/>
    </source>
</evidence>
<evidence type="ECO:0000256" key="1">
    <source>
        <dbReference type="ARBA" id="ARBA00012528"/>
    </source>
</evidence>
<sequence length="290" mass="31615">MTDLNSTAIAIENWLDRCRERPARSIALSLAFASLVAVLDFATGDEIPMIVCYLPPVLVVTWVSSLMVGTLLAATCCTAWLVDDILSLEGGGVTAAEIWLASVHGCFFAVFLGMLVRLRAAHENERTLARTDGLTGLINPMAFRERAEDEIARAVRRETTVSAAFIDCDNFKTVNDTLGHLEGDRLLKAIAAGIRATVRKMDVPARMGGDEFAVLLPETSEEQAQLVIERMQAHLDGVMKENNWPVTFSIGVAVYETPPLSVDELIHGADELMYEVKNGAKDAIVLRLVA</sequence>
<dbReference type="PROSITE" id="PS50887">
    <property type="entry name" value="GGDEF"/>
    <property type="match status" value="1"/>
</dbReference>
<protein>
    <recommendedName>
        <fullName evidence="1">diguanylate cyclase</fullName>
        <ecNumber evidence="1">2.7.7.65</ecNumber>
    </recommendedName>
</protein>
<dbReference type="SMART" id="SM00267">
    <property type="entry name" value="GGDEF"/>
    <property type="match status" value="1"/>
</dbReference>
<dbReference type="RefSeq" id="WP_197528001.1">
    <property type="nucleotide sequence ID" value="NZ_SJPO01000007.1"/>
</dbReference>
<proteinExistence type="predicted"/>
<feature type="domain" description="GGDEF" evidence="4">
    <location>
        <begin position="159"/>
        <end position="289"/>
    </location>
</feature>
<evidence type="ECO:0000256" key="3">
    <source>
        <dbReference type="SAM" id="Phobius"/>
    </source>
</evidence>
<reference evidence="5 6" key="1">
    <citation type="submission" date="2019-02" db="EMBL/GenBank/DDBJ databases">
        <title>Deep-cultivation of Planctomycetes and their phenomic and genomic characterization uncovers novel biology.</title>
        <authorList>
            <person name="Wiegand S."/>
            <person name="Jogler M."/>
            <person name="Boedeker C."/>
            <person name="Pinto D."/>
            <person name="Vollmers J."/>
            <person name="Rivas-Marin E."/>
            <person name="Kohn T."/>
            <person name="Peeters S.H."/>
            <person name="Heuer A."/>
            <person name="Rast P."/>
            <person name="Oberbeckmann S."/>
            <person name="Bunk B."/>
            <person name="Jeske O."/>
            <person name="Meyerdierks A."/>
            <person name="Storesund J.E."/>
            <person name="Kallscheuer N."/>
            <person name="Luecker S."/>
            <person name="Lage O.M."/>
            <person name="Pohl T."/>
            <person name="Merkel B.J."/>
            <person name="Hornburger P."/>
            <person name="Mueller R.-W."/>
            <person name="Bruemmer F."/>
            <person name="Labrenz M."/>
            <person name="Spormann A.M."/>
            <person name="Op Den Camp H."/>
            <person name="Overmann J."/>
            <person name="Amann R."/>
            <person name="Jetten M.S.M."/>
            <person name="Mascher T."/>
            <person name="Medema M.H."/>
            <person name="Devos D.P."/>
            <person name="Kaster A.-K."/>
            <person name="Ovreas L."/>
            <person name="Rohde M."/>
            <person name="Galperin M.Y."/>
            <person name="Jogler C."/>
        </authorList>
    </citation>
    <scope>NUCLEOTIDE SEQUENCE [LARGE SCALE GENOMIC DNA]</scope>
    <source>
        <strain evidence="5 6">Pla123a</strain>
    </source>
</reference>
<dbReference type="SUPFAM" id="SSF55073">
    <property type="entry name" value="Nucleotide cyclase"/>
    <property type="match status" value="1"/>
</dbReference>
<dbReference type="NCBIfam" id="TIGR00254">
    <property type="entry name" value="GGDEF"/>
    <property type="match status" value="1"/>
</dbReference>
<keyword evidence="3" id="KW-0472">Membrane</keyword>
<organism evidence="5 6">
    <name type="scientific">Posidoniimonas polymericola</name>
    <dbReference type="NCBI Taxonomy" id="2528002"/>
    <lineage>
        <taxon>Bacteria</taxon>
        <taxon>Pseudomonadati</taxon>
        <taxon>Planctomycetota</taxon>
        <taxon>Planctomycetia</taxon>
        <taxon>Pirellulales</taxon>
        <taxon>Lacipirellulaceae</taxon>
        <taxon>Posidoniimonas</taxon>
    </lineage>
</organism>
<dbReference type="CDD" id="cd01949">
    <property type="entry name" value="GGDEF"/>
    <property type="match status" value="1"/>
</dbReference>
<dbReference type="Gene3D" id="3.30.70.270">
    <property type="match status" value="1"/>
</dbReference>
<dbReference type="InterPro" id="IPR050469">
    <property type="entry name" value="Diguanylate_Cyclase"/>
</dbReference>
<dbReference type="InterPro" id="IPR043128">
    <property type="entry name" value="Rev_trsase/Diguanyl_cyclase"/>
</dbReference>
<accession>A0A5C5YLH1</accession>
<feature type="transmembrane region" description="Helical" evidence="3">
    <location>
        <begin position="23"/>
        <end position="42"/>
    </location>
</feature>
<name>A0A5C5YLH1_9BACT</name>
<keyword evidence="6" id="KW-1185">Reference proteome</keyword>
<dbReference type="FunFam" id="3.30.70.270:FF:000001">
    <property type="entry name" value="Diguanylate cyclase domain protein"/>
    <property type="match status" value="1"/>
</dbReference>
<dbReference type="PANTHER" id="PTHR45138">
    <property type="entry name" value="REGULATORY COMPONENTS OF SENSORY TRANSDUCTION SYSTEM"/>
    <property type="match status" value="1"/>
</dbReference>
<evidence type="ECO:0000259" key="4">
    <source>
        <dbReference type="PROSITE" id="PS50887"/>
    </source>
</evidence>
<dbReference type="Proteomes" id="UP000318478">
    <property type="component" value="Unassembled WGS sequence"/>
</dbReference>
<keyword evidence="3" id="KW-1133">Transmembrane helix</keyword>
<gene>
    <name evidence="5" type="primary">pleD_2</name>
    <name evidence="5" type="ORF">Pla123a_31180</name>
</gene>
<keyword evidence="3" id="KW-0812">Transmembrane</keyword>
<feature type="transmembrane region" description="Helical" evidence="3">
    <location>
        <begin position="98"/>
        <end position="116"/>
    </location>
</feature>
<dbReference type="AlphaFoldDB" id="A0A5C5YLH1"/>
<dbReference type="PANTHER" id="PTHR45138:SF9">
    <property type="entry name" value="DIGUANYLATE CYCLASE DGCM-RELATED"/>
    <property type="match status" value="1"/>
</dbReference>
<dbReference type="Pfam" id="PF00990">
    <property type="entry name" value="GGDEF"/>
    <property type="match status" value="1"/>
</dbReference>
<dbReference type="EMBL" id="SJPO01000007">
    <property type="protein sequence ID" value="TWT75608.1"/>
    <property type="molecule type" value="Genomic_DNA"/>
</dbReference>
<evidence type="ECO:0000313" key="6">
    <source>
        <dbReference type="Proteomes" id="UP000318478"/>
    </source>
</evidence>